<dbReference type="RefSeq" id="WP_405312157.1">
    <property type="nucleotide sequence ID" value="NZ_CP088155.1"/>
</dbReference>
<proteinExistence type="predicted"/>
<evidence type="ECO:0000256" key="1">
    <source>
        <dbReference type="ARBA" id="ARBA00022763"/>
    </source>
</evidence>
<protein>
    <submittedName>
        <fullName evidence="5">DNA repair protein RecO</fullName>
    </submittedName>
</protein>
<evidence type="ECO:0000256" key="3">
    <source>
        <dbReference type="ARBA" id="ARBA00023204"/>
    </source>
</evidence>
<feature type="domain" description="DNA replication/recombination mediator RecO N-terminal" evidence="4">
    <location>
        <begin position="20"/>
        <end position="99"/>
    </location>
</feature>
<keyword evidence="2" id="KW-0233">DNA recombination</keyword>
<keyword evidence="3" id="KW-0234">DNA repair</keyword>
<evidence type="ECO:0000256" key="2">
    <source>
        <dbReference type="ARBA" id="ARBA00023172"/>
    </source>
</evidence>
<gene>
    <name evidence="5" type="primary">recO</name>
    <name evidence="5" type="ORF">LQ356_01765</name>
</gene>
<dbReference type="PANTHER" id="PTHR33991">
    <property type="entry name" value="DNA REPAIR PROTEIN RECO"/>
    <property type="match status" value="1"/>
</dbReference>
<name>A0ABZ2TMC4_9BACT</name>
<dbReference type="InterPro" id="IPR037278">
    <property type="entry name" value="ARFGAP/RecO"/>
</dbReference>
<dbReference type="PANTHER" id="PTHR33991:SF1">
    <property type="entry name" value="DNA REPAIR PROTEIN RECO"/>
    <property type="match status" value="1"/>
</dbReference>
<sequence length="241" mass="27837">MIINQAFAWFFITINSMNELINITGIVIAKHQCNDFDEVLEIITSEGKKTIFAPGIRKIESKNRNALNLLDYSSFEIFASNQNIKLLPRLKKASLIKQFLVDINLINFKNELLLFLNKLKLSKANNFLIAFNNLSNLLNQNMDNKIFTYLLYMLLKDEGINPKMDGCIECNSKEHLIDFKFYKGGFLCENHSDDILGKEKLIALYNLSISFEKFASNTSFVIALEIKNMLIEYLSEYINLF</sequence>
<dbReference type="NCBIfam" id="TIGR00613">
    <property type="entry name" value="reco"/>
    <property type="match status" value="1"/>
</dbReference>
<organism evidence="5 6">
    <name type="scientific">Metamycoplasma faucium</name>
    <dbReference type="NCBI Taxonomy" id="56142"/>
    <lineage>
        <taxon>Bacteria</taxon>
        <taxon>Bacillati</taxon>
        <taxon>Mycoplasmatota</taxon>
        <taxon>Mycoplasmoidales</taxon>
        <taxon>Metamycoplasmataceae</taxon>
        <taxon>Metamycoplasma</taxon>
    </lineage>
</organism>
<dbReference type="InterPro" id="IPR012340">
    <property type="entry name" value="NA-bd_OB-fold"/>
</dbReference>
<dbReference type="SUPFAM" id="SSF57863">
    <property type="entry name" value="ArfGap/RecO-like zinc finger"/>
    <property type="match status" value="1"/>
</dbReference>
<accession>A0ABZ2TMC4</accession>
<evidence type="ECO:0000313" key="5">
    <source>
        <dbReference type="EMBL" id="WYM97605.1"/>
    </source>
</evidence>
<dbReference type="EMBL" id="CP088155">
    <property type="protein sequence ID" value="WYM97605.1"/>
    <property type="molecule type" value="Genomic_DNA"/>
</dbReference>
<reference evidence="5" key="1">
    <citation type="submission" date="2021-11" db="EMBL/GenBank/DDBJ databases">
        <title>The first genome sequence of unculturable Mycoplasma faucium obtained by de novo assembly of metagenomic reads.</title>
        <authorList>
            <person name="Sabat A.J."/>
            <person name="Bathoorn E."/>
            <person name="Akkerboom V."/>
            <person name="Friedrich A.W."/>
        </authorList>
    </citation>
    <scope>NUCLEOTIDE SEQUENCE [LARGE SCALE GENOMIC DNA]</scope>
    <source>
        <strain evidence="5">UMCG-MFM1</strain>
    </source>
</reference>
<keyword evidence="6" id="KW-1185">Reference proteome</keyword>
<evidence type="ECO:0000313" key="6">
    <source>
        <dbReference type="Proteomes" id="UP001622612"/>
    </source>
</evidence>
<dbReference type="InterPro" id="IPR022572">
    <property type="entry name" value="DNA_rep/recomb_RecO_N"/>
</dbReference>
<keyword evidence="1" id="KW-0227">DNA damage</keyword>
<evidence type="ECO:0000259" key="4">
    <source>
        <dbReference type="Pfam" id="PF11967"/>
    </source>
</evidence>
<dbReference type="Pfam" id="PF11967">
    <property type="entry name" value="RecO_N"/>
    <property type="match status" value="1"/>
</dbReference>
<dbReference type="Proteomes" id="UP001622612">
    <property type="component" value="Chromosome"/>
</dbReference>
<dbReference type="InterPro" id="IPR003717">
    <property type="entry name" value="RecO"/>
</dbReference>
<dbReference type="SUPFAM" id="SSF50249">
    <property type="entry name" value="Nucleic acid-binding proteins"/>
    <property type="match status" value="1"/>
</dbReference>